<protein>
    <submittedName>
        <fullName evidence="6">Multiple sugar transport system substrate-binding protein</fullName>
    </submittedName>
</protein>
<keyword evidence="6" id="KW-0762">Sugar transport</keyword>
<dbReference type="InterPro" id="IPR006059">
    <property type="entry name" value="SBP"/>
</dbReference>
<dbReference type="STRING" id="753702.SAMN04488102_10312"/>
<dbReference type="GO" id="GO:0030313">
    <property type="term" value="C:cell envelope"/>
    <property type="evidence" value="ECO:0007669"/>
    <property type="project" value="UniProtKB-SubCell"/>
</dbReference>
<dbReference type="OrthoDB" id="9782846at2"/>
<evidence type="ECO:0000256" key="5">
    <source>
        <dbReference type="SAM" id="SignalP"/>
    </source>
</evidence>
<organism evidence="6 7">
    <name type="scientific">Alkalibacterium subtropicum</name>
    <dbReference type="NCBI Taxonomy" id="753702"/>
    <lineage>
        <taxon>Bacteria</taxon>
        <taxon>Bacillati</taxon>
        <taxon>Bacillota</taxon>
        <taxon>Bacilli</taxon>
        <taxon>Lactobacillales</taxon>
        <taxon>Carnobacteriaceae</taxon>
        <taxon>Alkalibacterium</taxon>
    </lineage>
</organism>
<dbReference type="RefSeq" id="WP_091528751.1">
    <property type="nucleotide sequence ID" value="NZ_FOLT01000003.1"/>
</dbReference>
<proteinExistence type="inferred from homology"/>
<accession>A0A1I1GHM6</accession>
<reference evidence="7" key="1">
    <citation type="submission" date="2016-10" db="EMBL/GenBank/DDBJ databases">
        <authorList>
            <person name="Varghese N."/>
            <person name="Submissions S."/>
        </authorList>
    </citation>
    <scope>NUCLEOTIDE SEQUENCE [LARGE SCALE GENOMIC DNA]</scope>
    <source>
        <strain evidence="7">DSM 23664</strain>
    </source>
</reference>
<dbReference type="EMBL" id="FOLT01000003">
    <property type="protein sequence ID" value="SFC09358.1"/>
    <property type="molecule type" value="Genomic_DNA"/>
</dbReference>
<dbReference type="PANTHER" id="PTHR43649">
    <property type="entry name" value="ARABINOSE-BINDING PROTEIN-RELATED"/>
    <property type="match status" value="1"/>
</dbReference>
<feature type="signal peptide" evidence="5">
    <location>
        <begin position="1"/>
        <end position="29"/>
    </location>
</feature>
<evidence type="ECO:0000256" key="3">
    <source>
        <dbReference type="ARBA" id="ARBA00022448"/>
    </source>
</evidence>
<dbReference type="AlphaFoldDB" id="A0A1I1GHM6"/>
<evidence type="ECO:0000313" key="6">
    <source>
        <dbReference type="EMBL" id="SFC09358.1"/>
    </source>
</evidence>
<comment type="similarity">
    <text evidence="2">Belongs to the bacterial solute-binding protein 1 family.</text>
</comment>
<gene>
    <name evidence="6" type="ORF">SAMN04488102_10312</name>
</gene>
<evidence type="ECO:0000256" key="2">
    <source>
        <dbReference type="ARBA" id="ARBA00008520"/>
    </source>
</evidence>
<sequence length="422" mass="47175">MKSNWKKLSLTIGLGTALILTGCSSDSSANEDVTLTYSIWDQGQAEGMNAIADAFEEENPTIQVNVEVTPWDQYWTKLESGAQGESLPDLFWMHSNEFANYSEGQILMDVTDLADESETLNMADFPEELVELYTTENDELLGVPKDYGNIGLWYNKTLFDEAGLDYPDEDWTWDDLLENAEILTDVENDVYGVLAPLNREEGYHNFIHQNGGYVISEDKTTSGFREDETVEAVQWYADLSVEHGVSPTVGQFADNSNLSFFQSGRAAMGFFGSWMISQLAENEYTNENVDVAPMPAGTEEAVIYNGLANSISAFTDYPEEARQFLEFLSSEEAMIIQGEYGSAIPALSGTDTSFLEAYPQFNIQAYLDQMEYAVIKPYSKYTARWEDVENQALIPVFEGEATVEEVSETIITGVEEVLESEN</sequence>
<keyword evidence="7" id="KW-1185">Reference proteome</keyword>
<dbReference type="PANTHER" id="PTHR43649:SF31">
    <property type="entry name" value="SN-GLYCEROL-3-PHOSPHATE-BINDING PERIPLASMIC PROTEIN UGPB"/>
    <property type="match status" value="1"/>
</dbReference>
<evidence type="ECO:0000256" key="1">
    <source>
        <dbReference type="ARBA" id="ARBA00004196"/>
    </source>
</evidence>
<feature type="chain" id="PRO_5011526382" evidence="5">
    <location>
        <begin position="30"/>
        <end position="422"/>
    </location>
</feature>
<comment type="subcellular location">
    <subcellularLocation>
        <location evidence="1">Cell envelope</location>
    </subcellularLocation>
</comment>
<keyword evidence="3" id="KW-0813">Transport</keyword>
<dbReference type="SUPFAM" id="SSF53850">
    <property type="entry name" value="Periplasmic binding protein-like II"/>
    <property type="match status" value="1"/>
</dbReference>
<evidence type="ECO:0000313" key="7">
    <source>
        <dbReference type="Proteomes" id="UP000199612"/>
    </source>
</evidence>
<dbReference type="InterPro" id="IPR050490">
    <property type="entry name" value="Bact_solute-bd_prot1"/>
</dbReference>
<dbReference type="Proteomes" id="UP000199612">
    <property type="component" value="Unassembled WGS sequence"/>
</dbReference>
<dbReference type="Gene3D" id="3.40.190.10">
    <property type="entry name" value="Periplasmic binding protein-like II"/>
    <property type="match status" value="1"/>
</dbReference>
<keyword evidence="4 5" id="KW-0732">Signal</keyword>
<dbReference type="CDD" id="cd13585">
    <property type="entry name" value="PBP2_TMBP_like"/>
    <property type="match status" value="1"/>
</dbReference>
<dbReference type="PROSITE" id="PS51257">
    <property type="entry name" value="PROKAR_LIPOPROTEIN"/>
    <property type="match status" value="1"/>
</dbReference>
<evidence type="ECO:0000256" key="4">
    <source>
        <dbReference type="ARBA" id="ARBA00022729"/>
    </source>
</evidence>
<name>A0A1I1GHM6_9LACT</name>
<dbReference type="Pfam" id="PF01547">
    <property type="entry name" value="SBP_bac_1"/>
    <property type="match status" value="1"/>
</dbReference>